<evidence type="ECO:0000259" key="3">
    <source>
        <dbReference type="Pfam" id="PF00465"/>
    </source>
</evidence>
<evidence type="ECO:0000313" key="5">
    <source>
        <dbReference type="EMBL" id="ADE57422.1"/>
    </source>
</evidence>
<dbReference type="Gene3D" id="1.20.1090.10">
    <property type="entry name" value="Dehydroquinate synthase-like - alpha domain"/>
    <property type="match status" value="1"/>
</dbReference>
<dbReference type="Gene3D" id="3.40.50.1970">
    <property type="match status" value="1"/>
</dbReference>
<dbReference type="OrthoDB" id="9815791at2"/>
<gene>
    <name evidence="5" type="ordered locus">Amico_1303</name>
</gene>
<name>D5EFU0_AMICL</name>
<dbReference type="STRING" id="572547.Amico_1303"/>
<feature type="domain" description="Fe-containing alcohol dehydrogenase-like C-terminal" evidence="4">
    <location>
        <begin position="191"/>
        <end position="386"/>
    </location>
</feature>
<feature type="domain" description="Alcohol dehydrogenase iron-type/glycerol dehydrogenase GldA" evidence="3">
    <location>
        <begin position="11"/>
        <end position="179"/>
    </location>
</feature>
<evidence type="ECO:0000256" key="1">
    <source>
        <dbReference type="ARBA" id="ARBA00007358"/>
    </source>
</evidence>
<keyword evidence="2" id="KW-0560">Oxidoreductase</keyword>
<dbReference type="Pfam" id="PF00465">
    <property type="entry name" value="Fe-ADH"/>
    <property type="match status" value="1"/>
</dbReference>
<dbReference type="GO" id="GO:0004022">
    <property type="term" value="F:alcohol dehydrogenase (NAD+) activity"/>
    <property type="evidence" value="ECO:0007669"/>
    <property type="project" value="TreeGrafter"/>
</dbReference>
<dbReference type="HOGENOM" id="CLU_007207_0_0_0"/>
<dbReference type="Pfam" id="PF25137">
    <property type="entry name" value="ADH_Fe_C"/>
    <property type="match status" value="1"/>
</dbReference>
<evidence type="ECO:0000313" key="6">
    <source>
        <dbReference type="Proteomes" id="UP000002366"/>
    </source>
</evidence>
<dbReference type="AlphaFoldDB" id="D5EFU0"/>
<dbReference type="InterPro" id="IPR001670">
    <property type="entry name" value="ADH_Fe/GldA"/>
</dbReference>
<dbReference type="RefSeq" id="WP_013048685.1">
    <property type="nucleotide sequence ID" value="NC_014011.1"/>
</dbReference>
<dbReference type="InterPro" id="IPR056798">
    <property type="entry name" value="ADH_Fe_C"/>
</dbReference>
<dbReference type="InterPro" id="IPR039697">
    <property type="entry name" value="Alcohol_dehydrogenase_Fe"/>
</dbReference>
<evidence type="ECO:0000259" key="4">
    <source>
        <dbReference type="Pfam" id="PF25137"/>
    </source>
</evidence>
<dbReference type="FunFam" id="3.40.50.1970:FF:000003">
    <property type="entry name" value="Alcohol dehydrogenase, iron-containing"/>
    <property type="match status" value="1"/>
</dbReference>
<dbReference type="KEGG" id="aco:Amico_1303"/>
<dbReference type="Proteomes" id="UP000002366">
    <property type="component" value="Chromosome"/>
</dbReference>
<proteinExistence type="inferred from homology"/>
<dbReference type="SUPFAM" id="SSF56796">
    <property type="entry name" value="Dehydroquinate synthase-like"/>
    <property type="match status" value="1"/>
</dbReference>
<sequence>MWKNIAFVTPDIAFGIDSVNSVAEKVKSLNGKRVLVVTGPSVKSAGILDKVLAPIKSEKIDYDVNVLQRSTTEPTTDLAEAVAKIVSDGGFDVVIGVGGGSILDVAKMSSALTTNPGKTREYFGRNKVKHKGRPTIMIPTTAGTGSEITKHAIFLDQENNVKKAVASDALLPNVAIVDPMLTVSSPRNVTSASGFDAWLHAAEPFVSKRTNPITDALALEAVRIITKSLGVAWSDPNDIDARYQMSLGSLMAGMVLNNAGTSLVHALAYPIGGEYHVVHGVSLSVLLTSCFNAISASKGRRLMLLAEAMGENMEGLSVREGVEVALDAMAAFMKSVEMPISLTEVGITDRTAVGRWAEAGWQERRLLGRCARDLTVEDIAKIYTEAFDARI</sequence>
<comment type="similarity">
    <text evidence="1">Belongs to the iron-containing alcohol dehydrogenase family.</text>
</comment>
<dbReference type="EMBL" id="CP001997">
    <property type="protein sequence ID" value="ADE57422.1"/>
    <property type="molecule type" value="Genomic_DNA"/>
</dbReference>
<reference evidence="5 6" key="1">
    <citation type="journal article" date="2010" name="Stand. Genomic Sci.">
        <title>Complete genome sequence of Aminobacterium colombiense type strain (ALA-1).</title>
        <authorList>
            <person name="Chertkov O."/>
            <person name="Sikorski J."/>
            <person name="Brambilla E."/>
            <person name="Lapidus A."/>
            <person name="Copeland A."/>
            <person name="Glavina Del Rio T."/>
            <person name="Nolan M."/>
            <person name="Lucas S."/>
            <person name="Tice H."/>
            <person name="Cheng J.F."/>
            <person name="Han C."/>
            <person name="Detter J.C."/>
            <person name="Bruce D."/>
            <person name="Tapia R."/>
            <person name="Goodwin L."/>
            <person name="Pitluck S."/>
            <person name="Liolios K."/>
            <person name="Ivanova N."/>
            <person name="Mavromatis K."/>
            <person name="Ovchinnikova G."/>
            <person name="Pati A."/>
            <person name="Chen A."/>
            <person name="Palaniappan K."/>
            <person name="Land M."/>
            <person name="Hauser L."/>
            <person name="Chang Y.J."/>
            <person name="Jeffries C.D."/>
            <person name="Spring S."/>
            <person name="Rohde M."/>
            <person name="Goker M."/>
            <person name="Bristow J."/>
            <person name="Eisen J.A."/>
            <person name="Markowitz V."/>
            <person name="Hugenholtz P."/>
            <person name="Kyrpides N.C."/>
            <person name="Klenk H.P."/>
        </authorList>
    </citation>
    <scope>NUCLEOTIDE SEQUENCE [LARGE SCALE GENOMIC DNA]</scope>
    <source>
        <strain evidence="6">DSM 12261 / ALA-1</strain>
    </source>
</reference>
<organism evidence="5 6">
    <name type="scientific">Aminobacterium colombiense (strain DSM 12261 / ALA-1)</name>
    <dbReference type="NCBI Taxonomy" id="572547"/>
    <lineage>
        <taxon>Bacteria</taxon>
        <taxon>Thermotogati</taxon>
        <taxon>Synergistota</taxon>
        <taxon>Synergistia</taxon>
        <taxon>Synergistales</taxon>
        <taxon>Aminobacteriaceae</taxon>
        <taxon>Aminobacterium</taxon>
    </lineage>
</organism>
<evidence type="ECO:0000256" key="2">
    <source>
        <dbReference type="ARBA" id="ARBA00023002"/>
    </source>
</evidence>
<dbReference type="GO" id="GO:0046872">
    <property type="term" value="F:metal ion binding"/>
    <property type="evidence" value="ECO:0007669"/>
    <property type="project" value="InterPro"/>
</dbReference>
<dbReference type="PANTHER" id="PTHR11496:SF102">
    <property type="entry name" value="ALCOHOL DEHYDROGENASE 4"/>
    <property type="match status" value="1"/>
</dbReference>
<keyword evidence="6" id="KW-1185">Reference proteome</keyword>
<dbReference type="eggNOG" id="COG1454">
    <property type="taxonomic scope" value="Bacteria"/>
</dbReference>
<dbReference type="CDD" id="cd08551">
    <property type="entry name" value="Fe-ADH"/>
    <property type="match status" value="1"/>
</dbReference>
<accession>D5EFU0</accession>
<dbReference type="PANTHER" id="PTHR11496">
    <property type="entry name" value="ALCOHOL DEHYDROGENASE"/>
    <property type="match status" value="1"/>
</dbReference>
<protein>
    <submittedName>
        <fullName evidence="5">Iron-containing alcohol dehydrogenase</fullName>
    </submittedName>
</protein>